<comment type="caution">
    <text evidence="1">The sequence shown here is derived from an EMBL/GenBank/DDBJ whole genome shotgun (WGS) entry which is preliminary data.</text>
</comment>
<protein>
    <submittedName>
        <fullName evidence="1">Uncharacterized protein</fullName>
    </submittedName>
</protein>
<evidence type="ECO:0000313" key="1">
    <source>
        <dbReference type="EMBL" id="KAH7431134.1"/>
    </source>
</evidence>
<dbReference type="EMBL" id="CM035413">
    <property type="protein sequence ID" value="KAH7431134.1"/>
    <property type="molecule type" value="Genomic_DNA"/>
</dbReference>
<reference evidence="1" key="1">
    <citation type="submission" date="2021-08" db="EMBL/GenBank/DDBJ databases">
        <title>WGS assembly of Ceratopteris richardii.</title>
        <authorList>
            <person name="Marchant D.B."/>
            <person name="Chen G."/>
            <person name="Jenkins J."/>
            <person name="Shu S."/>
            <person name="Leebens-Mack J."/>
            <person name="Grimwood J."/>
            <person name="Schmutz J."/>
            <person name="Soltis P."/>
            <person name="Soltis D."/>
            <person name="Chen Z.-H."/>
        </authorList>
    </citation>
    <scope>NUCLEOTIDE SEQUENCE</scope>
    <source>
        <strain evidence="1">Whitten #5841</strain>
        <tissue evidence="1">Leaf</tissue>
    </source>
</reference>
<proteinExistence type="predicted"/>
<dbReference type="Proteomes" id="UP000825935">
    <property type="component" value="Chromosome 8"/>
</dbReference>
<gene>
    <name evidence="1" type="ORF">KP509_08G031600</name>
</gene>
<accession>A0A8T2UCY5</accession>
<keyword evidence="2" id="KW-1185">Reference proteome</keyword>
<sequence length="137" mass="14435">MCTQGDSIQCLRRPMHNPAMSMQTYLTNFHEACVHTSMLIVSQGESPILTSASQDAAATHLQSMCASGTPHETKGANHSDGFVCHFVQQCTVVSLNNSVSFTFEACANDGPLTKAVENTPANLCAPGALSLHASVAP</sequence>
<organism evidence="1 2">
    <name type="scientific">Ceratopteris richardii</name>
    <name type="common">Triangle waterfern</name>
    <dbReference type="NCBI Taxonomy" id="49495"/>
    <lineage>
        <taxon>Eukaryota</taxon>
        <taxon>Viridiplantae</taxon>
        <taxon>Streptophyta</taxon>
        <taxon>Embryophyta</taxon>
        <taxon>Tracheophyta</taxon>
        <taxon>Polypodiopsida</taxon>
        <taxon>Polypodiidae</taxon>
        <taxon>Polypodiales</taxon>
        <taxon>Pteridineae</taxon>
        <taxon>Pteridaceae</taxon>
        <taxon>Parkerioideae</taxon>
        <taxon>Ceratopteris</taxon>
    </lineage>
</organism>
<dbReference type="AlphaFoldDB" id="A0A8T2UCY5"/>
<evidence type="ECO:0000313" key="2">
    <source>
        <dbReference type="Proteomes" id="UP000825935"/>
    </source>
</evidence>
<name>A0A8T2UCY5_CERRI</name>